<proteinExistence type="inferred from homology"/>
<organism evidence="5 6">
    <name type="scientific">Blastocystis sp. subtype 1 (strain ATCC 50177 / NandII)</name>
    <dbReference type="NCBI Taxonomy" id="478820"/>
    <lineage>
        <taxon>Eukaryota</taxon>
        <taxon>Sar</taxon>
        <taxon>Stramenopiles</taxon>
        <taxon>Bigyra</taxon>
        <taxon>Opalozoa</taxon>
        <taxon>Opalinata</taxon>
        <taxon>Blastocystidae</taxon>
        <taxon>Blastocystis</taxon>
    </lineage>
</organism>
<evidence type="ECO:0000259" key="4">
    <source>
        <dbReference type="PROSITE" id="PS51186"/>
    </source>
</evidence>
<dbReference type="GO" id="GO:1990190">
    <property type="term" value="F:protein-N-terminal-glutamate acetyltransferase activity"/>
    <property type="evidence" value="ECO:0007669"/>
    <property type="project" value="TreeGrafter"/>
</dbReference>
<dbReference type="PROSITE" id="PS51186">
    <property type="entry name" value="GNAT"/>
    <property type="match status" value="1"/>
</dbReference>
<dbReference type="InterPro" id="IPR000182">
    <property type="entry name" value="GNAT_dom"/>
</dbReference>
<dbReference type="OrthoDB" id="25586at2759"/>
<dbReference type="STRING" id="478820.A0A196SHA3"/>
<keyword evidence="2" id="KW-0012">Acyltransferase</keyword>
<dbReference type="PANTHER" id="PTHR23091:SF4">
    <property type="entry name" value="N-TERMINAL AMINO-ACID N(ALPHA)-ACETYLTRANSFERASE NATA"/>
    <property type="match status" value="1"/>
</dbReference>
<keyword evidence="1 5" id="KW-0808">Transferase</keyword>
<dbReference type="CDD" id="cd04301">
    <property type="entry name" value="NAT_SF"/>
    <property type="match status" value="1"/>
</dbReference>
<evidence type="ECO:0000256" key="2">
    <source>
        <dbReference type="ARBA" id="ARBA00023315"/>
    </source>
</evidence>
<reference evidence="5 6" key="1">
    <citation type="submission" date="2016-05" db="EMBL/GenBank/DDBJ databases">
        <title>Nuclear genome of Blastocystis sp. subtype 1 NandII.</title>
        <authorList>
            <person name="Gentekaki E."/>
            <person name="Curtis B."/>
            <person name="Stairs C."/>
            <person name="Eme L."/>
            <person name="Herman E."/>
            <person name="Klimes V."/>
            <person name="Arias M.C."/>
            <person name="Elias M."/>
            <person name="Hilliou F."/>
            <person name="Klute M."/>
            <person name="Malik S.-B."/>
            <person name="Pightling A."/>
            <person name="Rachubinski R."/>
            <person name="Salas D."/>
            <person name="Schlacht A."/>
            <person name="Suga H."/>
            <person name="Archibald J."/>
            <person name="Ball S.G."/>
            <person name="Clark G."/>
            <person name="Dacks J."/>
            <person name="Van Der Giezen M."/>
            <person name="Tsaousis A."/>
            <person name="Roger A."/>
        </authorList>
    </citation>
    <scope>NUCLEOTIDE SEQUENCE [LARGE SCALE GENOMIC DNA]</scope>
    <source>
        <strain evidence="6">ATCC 50177 / NandII</strain>
    </source>
</reference>
<protein>
    <submittedName>
        <fullName evidence="5">N-terminal acetyltransferase complex Ard1 subunit</fullName>
    </submittedName>
</protein>
<gene>
    <name evidence="5" type="ORF">AV274_2932</name>
</gene>
<dbReference type="AlphaFoldDB" id="A0A196SHA3"/>
<sequence length="181" mass="20936">MASIRQAQIDDILSIQTLNLLSLPENYYMNFYYYHFLSWPDLSWVAENERGEVVGYVLGKINEDDSTMGQITSVAVSREYRRLGLAHKLMRQSQIKMCEVYNCKTCALHVRESNYAARHMYEDVLGFKVADVDVKYYADGENGMALRLDLDLVRKEYNLPAYKALKEEEPKPAKNGHKGKH</sequence>
<evidence type="ECO:0000313" key="6">
    <source>
        <dbReference type="Proteomes" id="UP000078348"/>
    </source>
</evidence>
<dbReference type="InterPro" id="IPR016181">
    <property type="entry name" value="Acyl_CoA_acyltransferase"/>
</dbReference>
<dbReference type="Pfam" id="PF00583">
    <property type="entry name" value="Acetyltransf_1"/>
    <property type="match status" value="1"/>
</dbReference>
<dbReference type="InterPro" id="IPR045047">
    <property type="entry name" value="Ard1-like"/>
</dbReference>
<keyword evidence="6" id="KW-1185">Reference proteome</keyword>
<dbReference type="PANTHER" id="PTHR23091">
    <property type="entry name" value="N-TERMINAL ACETYLTRANSFERASE"/>
    <property type="match status" value="1"/>
</dbReference>
<dbReference type="Proteomes" id="UP000078348">
    <property type="component" value="Unassembled WGS sequence"/>
</dbReference>
<dbReference type="GO" id="GO:0031415">
    <property type="term" value="C:NatA complex"/>
    <property type="evidence" value="ECO:0007669"/>
    <property type="project" value="InterPro"/>
</dbReference>
<dbReference type="Gene3D" id="3.40.630.30">
    <property type="match status" value="1"/>
</dbReference>
<evidence type="ECO:0000313" key="5">
    <source>
        <dbReference type="EMBL" id="OAO15344.1"/>
    </source>
</evidence>
<feature type="domain" description="N-acetyltransferase" evidence="4">
    <location>
        <begin position="2"/>
        <end position="149"/>
    </location>
</feature>
<evidence type="ECO:0000256" key="3">
    <source>
        <dbReference type="ARBA" id="ARBA00025786"/>
    </source>
</evidence>
<dbReference type="EMBL" id="LXWW01000149">
    <property type="protein sequence ID" value="OAO15344.1"/>
    <property type="molecule type" value="Genomic_DNA"/>
</dbReference>
<comment type="caution">
    <text evidence="5">The sequence shown here is derived from an EMBL/GenBank/DDBJ whole genome shotgun (WGS) entry which is preliminary data.</text>
</comment>
<dbReference type="GO" id="GO:1990189">
    <property type="term" value="F:protein N-terminal-serine acetyltransferase activity"/>
    <property type="evidence" value="ECO:0007669"/>
    <property type="project" value="TreeGrafter"/>
</dbReference>
<evidence type="ECO:0000256" key="1">
    <source>
        <dbReference type="ARBA" id="ARBA00022679"/>
    </source>
</evidence>
<accession>A0A196SHA3</accession>
<dbReference type="SUPFAM" id="SSF55729">
    <property type="entry name" value="Acyl-CoA N-acyltransferases (Nat)"/>
    <property type="match status" value="1"/>
</dbReference>
<comment type="similarity">
    <text evidence="3">Belongs to the acetyltransferase family. ARD1 subfamily.</text>
</comment>
<name>A0A196SHA3_BLAHN</name>